<dbReference type="PANTHER" id="PTHR23274">
    <property type="entry name" value="DNA HELICASE-RELATED"/>
    <property type="match status" value="1"/>
</dbReference>
<evidence type="ECO:0000313" key="1">
    <source>
        <dbReference type="EMBL" id="KAK3798215.1"/>
    </source>
</evidence>
<dbReference type="SUPFAM" id="SSF52540">
    <property type="entry name" value="P-loop containing nucleoside triphosphate hydrolases"/>
    <property type="match status" value="1"/>
</dbReference>
<keyword evidence="2" id="KW-1185">Reference proteome</keyword>
<dbReference type="Proteomes" id="UP001283361">
    <property type="component" value="Unassembled WGS sequence"/>
</dbReference>
<dbReference type="PANTHER" id="PTHR23274:SF51">
    <property type="entry name" value="OS03G0423850 PROTEIN"/>
    <property type="match status" value="1"/>
</dbReference>
<dbReference type="GO" id="GO:0005657">
    <property type="term" value="C:replication fork"/>
    <property type="evidence" value="ECO:0007669"/>
    <property type="project" value="TreeGrafter"/>
</dbReference>
<sequence>MLLRNLDLTNGYCSGTRYIIQPLHQHVIDAVIACGPHAGKRIFISRINVFPLHMKRKQFPLGPAFAMTSSKAQGQTLQKIEISLQHPSFFVCRQEQVHIFRTGRRRDLPLDKSNEFSGDVDKGIVAADNAEMEFLDTLHTYRTLYGP</sequence>
<reference evidence="1" key="1">
    <citation type="journal article" date="2023" name="G3 (Bethesda)">
        <title>A reference genome for the long-term kleptoplast-retaining sea slug Elysia crispata morphotype clarki.</title>
        <authorList>
            <person name="Eastman K.E."/>
            <person name="Pendleton A.L."/>
            <person name="Shaikh M.A."/>
            <person name="Suttiyut T."/>
            <person name="Ogas R."/>
            <person name="Tomko P."/>
            <person name="Gavelis G."/>
            <person name="Widhalm J.R."/>
            <person name="Wisecaver J.H."/>
        </authorList>
    </citation>
    <scope>NUCLEOTIDE SEQUENCE</scope>
    <source>
        <strain evidence="1">ECLA1</strain>
    </source>
</reference>
<comment type="caution">
    <text evidence="1">The sequence shown here is derived from an EMBL/GenBank/DDBJ whole genome shotgun (WGS) entry which is preliminary data.</text>
</comment>
<dbReference type="AlphaFoldDB" id="A0AAE1B208"/>
<dbReference type="GO" id="GO:0006260">
    <property type="term" value="P:DNA replication"/>
    <property type="evidence" value="ECO:0007669"/>
    <property type="project" value="TreeGrafter"/>
</dbReference>
<dbReference type="InterPro" id="IPR027417">
    <property type="entry name" value="P-loop_NTPase"/>
</dbReference>
<organism evidence="1 2">
    <name type="scientific">Elysia crispata</name>
    <name type="common">lettuce slug</name>
    <dbReference type="NCBI Taxonomy" id="231223"/>
    <lineage>
        <taxon>Eukaryota</taxon>
        <taxon>Metazoa</taxon>
        <taxon>Spiralia</taxon>
        <taxon>Lophotrochozoa</taxon>
        <taxon>Mollusca</taxon>
        <taxon>Gastropoda</taxon>
        <taxon>Heterobranchia</taxon>
        <taxon>Euthyneura</taxon>
        <taxon>Panpulmonata</taxon>
        <taxon>Sacoglossa</taxon>
        <taxon>Placobranchoidea</taxon>
        <taxon>Plakobranchidae</taxon>
        <taxon>Elysia</taxon>
    </lineage>
</organism>
<accession>A0AAE1B208</accession>
<name>A0AAE1B208_9GAST</name>
<evidence type="ECO:0000313" key="2">
    <source>
        <dbReference type="Proteomes" id="UP001283361"/>
    </source>
</evidence>
<gene>
    <name evidence="1" type="ORF">RRG08_009537</name>
</gene>
<dbReference type="EMBL" id="JAWDGP010000708">
    <property type="protein sequence ID" value="KAK3798215.1"/>
    <property type="molecule type" value="Genomic_DNA"/>
</dbReference>
<protein>
    <submittedName>
        <fullName evidence="1">Uncharacterized protein</fullName>
    </submittedName>
</protein>
<proteinExistence type="predicted"/>